<evidence type="ECO:0000259" key="2">
    <source>
        <dbReference type="Pfam" id="PF21821"/>
    </source>
</evidence>
<dbReference type="Proteomes" id="UP001058124">
    <property type="component" value="Unassembled WGS sequence"/>
</dbReference>
<evidence type="ECO:0000256" key="1">
    <source>
        <dbReference type="SAM" id="MobiDB-lite"/>
    </source>
</evidence>
<accession>A0AAV5N2M8</accession>
<dbReference type="AlphaFoldDB" id="A0AAV5N2M8"/>
<evidence type="ECO:0000313" key="3">
    <source>
        <dbReference type="EMBL" id="GKX56351.1"/>
    </source>
</evidence>
<evidence type="ECO:0000313" key="4">
    <source>
        <dbReference type="Proteomes" id="UP001058124"/>
    </source>
</evidence>
<sequence>MSNIWGVLAKYLNNKNSVVTLDGDFFNMEFEVITSETHSWTAQTTSNPVEKGEPVSDHVQREPDTLQINGIISNASVRGKLGTLLDRMADGLSLESPVQQAFDKLYALMEDKRPMTVYTQYKIYSDMVLTSLSIPRSPESGESIEFNATFTHVRCVSTMLVSSEDAGISSENAESESSSRQSSSEANRGKVPTEPVSQDIEADADSTYQFGTCGPDGCQTVDTGRQDWDK</sequence>
<dbReference type="InterPro" id="IPR048494">
    <property type="entry name" value="Dit-like_N"/>
</dbReference>
<feature type="region of interest" description="Disordered" evidence="1">
    <location>
        <begin position="166"/>
        <end position="230"/>
    </location>
</feature>
<organism evidence="3 4">
    <name type="scientific">Leminorella grimontii</name>
    <dbReference type="NCBI Taxonomy" id="82981"/>
    <lineage>
        <taxon>Bacteria</taxon>
        <taxon>Pseudomonadati</taxon>
        <taxon>Pseudomonadota</taxon>
        <taxon>Gammaproteobacteria</taxon>
        <taxon>Enterobacterales</taxon>
        <taxon>Budviciaceae</taxon>
        <taxon>Leminorella</taxon>
    </lineage>
</organism>
<comment type="caution">
    <text evidence="3">The sequence shown here is derived from an EMBL/GenBank/DDBJ whole genome shotgun (WGS) entry which is preliminary data.</text>
</comment>
<protein>
    <recommendedName>
        <fullName evidence="2">Dit-like phage tail protein N-terminal domain-containing protein</fullName>
    </recommendedName>
</protein>
<keyword evidence="4" id="KW-1185">Reference proteome</keyword>
<gene>
    <name evidence="3" type="ORF">SOASR030_24630</name>
</gene>
<name>A0AAV5N2M8_9GAMM</name>
<feature type="domain" description="Dit-like phage tail protein N-terminal" evidence="2">
    <location>
        <begin position="30"/>
        <end position="159"/>
    </location>
</feature>
<reference evidence="3" key="1">
    <citation type="submission" date="2022-06" db="EMBL/GenBank/DDBJ databases">
        <title>Draft genome sequences of Leminorella grimontii str. JCM5902.</title>
        <authorList>
            <person name="Wakabayashi Y."/>
            <person name="Kojima K."/>
        </authorList>
    </citation>
    <scope>NUCLEOTIDE SEQUENCE</scope>
    <source>
        <strain evidence="3">JCM 5902</strain>
    </source>
</reference>
<proteinExistence type="predicted"/>
<feature type="compositionally biased region" description="Low complexity" evidence="1">
    <location>
        <begin position="169"/>
        <end position="186"/>
    </location>
</feature>
<dbReference type="EMBL" id="BRLH01000005">
    <property type="protein sequence ID" value="GKX56351.1"/>
    <property type="molecule type" value="Genomic_DNA"/>
</dbReference>
<dbReference type="RefSeq" id="WP_051155699.1">
    <property type="nucleotide sequence ID" value="NZ_BRLH01000005.1"/>
</dbReference>
<dbReference type="Pfam" id="PF21821">
    <property type="entry name" value="Dit_like"/>
    <property type="match status" value="1"/>
</dbReference>